<organism evidence="1 2">
    <name type="scientific">Sphenostylis stenocarpa</name>
    <dbReference type="NCBI Taxonomy" id="92480"/>
    <lineage>
        <taxon>Eukaryota</taxon>
        <taxon>Viridiplantae</taxon>
        <taxon>Streptophyta</taxon>
        <taxon>Embryophyta</taxon>
        <taxon>Tracheophyta</taxon>
        <taxon>Spermatophyta</taxon>
        <taxon>Magnoliopsida</taxon>
        <taxon>eudicotyledons</taxon>
        <taxon>Gunneridae</taxon>
        <taxon>Pentapetalae</taxon>
        <taxon>rosids</taxon>
        <taxon>fabids</taxon>
        <taxon>Fabales</taxon>
        <taxon>Fabaceae</taxon>
        <taxon>Papilionoideae</taxon>
        <taxon>50 kb inversion clade</taxon>
        <taxon>NPAAA clade</taxon>
        <taxon>indigoferoid/millettioid clade</taxon>
        <taxon>Phaseoleae</taxon>
        <taxon>Sphenostylis</taxon>
    </lineage>
</organism>
<reference evidence="1" key="1">
    <citation type="submission" date="2023-10" db="EMBL/GenBank/DDBJ databases">
        <authorList>
            <person name="Domelevo Entfellner J.-B."/>
        </authorList>
    </citation>
    <scope>NUCLEOTIDE SEQUENCE</scope>
</reference>
<protein>
    <submittedName>
        <fullName evidence="1">Uncharacterized protein</fullName>
    </submittedName>
</protein>
<proteinExistence type="predicted"/>
<accession>A0AA86RYK6</accession>
<gene>
    <name evidence="1" type="ORF">AYBTSS11_LOCUS5718</name>
</gene>
<name>A0AA86RYK6_9FABA</name>
<dbReference type="Gramene" id="rna-AYBTSS11_LOCUS5718">
    <property type="protein sequence ID" value="CAJ1932264.1"/>
    <property type="gene ID" value="gene-AYBTSS11_LOCUS5718"/>
</dbReference>
<dbReference type="Proteomes" id="UP001189624">
    <property type="component" value="Chromosome 2"/>
</dbReference>
<dbReference type="EMBL" id="OY731399">
    <property type="protein sequence ID" value="CAJ1932264.1"/>
    <property type="molecule type" value="Genomic_DNA"/>
</dbReference>
<sequence>MYEGSIRTENGVRTCVDFEKRSKVVGWGLRKTPPNPLFDDILLFDPAMEALSIFISSMNSFSVLALRNGNEKKEGQSELNMVQHPLPQKENKISQSGFAQARKHFANVMDQKGKKSCFSPLQHHIGGMKKVGKPEDVSFKPLTKIP</sequence>
<keyword evidence="2" id="KW-1185">Reference proteome</keyword>
<dbReference type="AlphaFoldDB" id="A0AA86RYK6"/>
<evidence type="ECO:0000313" key="1">
    <source>
        <dbReference type="EMBL" id="CAJ1932264.1"/>
    </source>
</evidence>
<evidence type="ECO:0000313" key="2">
    <source>
        <dbReference type="Proteomes" id="UP001189624"/>
    </source>
</evidence>